<dbReference type="SUPFAM" id="SSF51395">
    <property type="entry name" value="FMN-linked oxidoreductases"/>
    <property type="match status" value="1"/>
</dbReference>
<evidence type="ECO:0000313" key="11">
    <source>
        <dbReference type="Proteomes" id="UP000027439"/>
    </source>
</evidence>
<dbReference type="eggNOG" id="COG1304">
    <property type="taxonomic scope" value="Bacteria"/>
</dbReference>
<dbReference type="EMBL" id="BMEG01000008">
    <property type="protein sequence ID" value="GGD84703.1"/>
    <property type="molecule type" value="Genomic_DNA"/>
</dbReference>
<name>A0A069P439_9BURK</name>
<evidence type="ECO:0000313" key="9">
    <source>
        <dbReference type="EMBL" id="GGD84703.1"/>
    </source>
</evidence>
<keyword evidence="4" id="KW-0560">Oxidoreductase</keyword>
<evidence type="ECO:0000256" key="6">
    <source>
        <dbReference type="PIRSR" id="PIRSR000138-1"/>
    </source>
</evidence>
<dbReference type="Proteomes" id="UP000027439">
    <property type="component" value="Unassembled WGS sequence"/>
</dbReference>
<proteinExistence type="inferred from homology"/>
<evidence type="ECO:0000313" key="12">
    <source>
        <dbReference type="Proteomes" id="UP000597138"/>
    </source>
</evidence>
<dbReference type="InterPro" id="IPR008259">
    <property type="entry name" value="FMN_hydac_DH_AS"/>
</dbReference>
<comment type="similarity">
    <text evidence="5">Belongs to the FMN-dependent alpha-hydroxy acid dehydrogenase family.</text>
</comment>
<sequence>MQRRLYTGNDPRRAHSIEELRGMAQRRVPNFCFEYVEGGSEDESTLRRNRDVFAGIAFRPRSLVDVSKRDIGIHLFGRRSNAPFMIGPTGFSGLLSHEGDIALASAAAAAGIPYILSNASTVALERVVERAGGRVWMQVYMYRTRDFVAKLAERAKNANVEALVVTTDSAIYGKREWDLRNYARPLKLDLRNTLDVLTHPRWMMDVLWPHGMPRFANLGDLLPPGQDSVRGAASALAKELDPSLSWDDIRWLRDRWPGKLIVKGLIHPDDAVRAVALGADGIVLSNHGGRQLDGSVAAMEVLPEVVDAVKGRLAIMLDGGFRRGSDIVKAMALGADAVLLGRATTWGLGAGGRAGVDRAIEILKTEVDRVIGLLGVGSIAELDARYIEWPRVAQRSASRPRQAAPVELELQ</sequence>
<dbReference type="InterPro" id="IPR037396">
    <property type="entry name" value="FMN_HAD"/>
</dbReference>
<evidence type="ECO:0000259" key="8">
    <source>
        <dbReference type="PROSITE" id="PS51349"/>
    </source>
</evidence>
<keyword evidence="12" id="KW-1185">Reference proteome</keyword>
<dbReference type="CDD" id="cd02809">
    <property type="entry name" value="alpha_hydroxyacid_oxid_FMN"/>
    <property type="match status" value="1"/>
</dbReference>
<reference evidence="9" key="4">
    <citation type="submission" date="2024-05" db="EMBL/GenBank/DDBJ databases">
        <authorList>
            <person name="Sun Q."/>
            <person name="Zhou Y."/>
        </authorList>
    </citation>
    <scope>NUCLEOTIDE SEQUENCE</scope>
    <source>
        <strain evidence="9">CGMCC 1.11013</strain>
    </source>
</reference>
<feature type="binding site" evidence="7">
    <location>
        <begin position="318"/>
        <end position="322"/>
    </location>
    <ligand>
        <name>FMN</name>
        <dbReference type="ChEBI" id="CHEBI:58210"/>
    </ligand>
</feature>
<dbReference type="PROSITE" id="PS51349">
    <property type="entry name" value="FMN_HYDROXY_ACID_DH_2"/>
    <property type="match status" value="1"/>
</dbReference>
<evidence type="ECO:0000256" key="3">
    <source>
        <dbReference type="ARBA" id="ARBA00022643"/>
    </source>
</evidence>
<keyword evidence="2 7" id="KW-0285">Flavoprotein</keyword>
<reference evidence="9" key="1">
    <citation type="journal article" date="2014" name="Int. J. Syst. Evol. Microbiol.">
        <title>Complete genome of a new Firmicutes species belonging to the dominant human colonic microbiota ('Ruminococcus bicirculans') reveals two chromosomes and a selective capacity to utilize plant glucans.</title>
        <authorList>
            <consortium name="NISC Comparative Sequencing Program"/>
            <person name="Wegmann U."/>
            <person name="Louis P."/>
            <person name="Goesmann A."/>
            <person name="Henrissat B."/>
            <person name="Duncan S.H."/>
            <person name="Flint H.J."/>
        </authorList>
    </citation>
    <scope>NUCLEOTIDE SEQUENCE</scope>
    <source>
        <strain evidence="9">CGMCC 1.11013</strain>
    </source>
</reference>
<feature type="binding site" evidence="7">
    <location>
        <begin position="88"/>
        <end position="90"/>
    </location>
    <ligand>
        <name>FMN</name>
        <dbReference type="ChEBI" id="CHEBI:58210"/>
    </ligand>
</feature>
<evidence type="ECO:0000256" key="4">
    <source>
        <dbReference type="ARBA" id="ARBA00023002"/>
    </source>
</evidence>
<evidence type="ECO:0000256" key="1">
    <source>
        <dbReference type="ARBA" id="ARBA00001917"/>
    </source>
</evidence>
<feature type="binding site" evidence="7">
    <location>
        <position position="290"/>
    </location>
    <ligand>
        <name>glyoxylate</name>
        <dbReference type="ChEBI" id="CHEBI:36655"/>
    </ligand>
</feature>
<dbReference type="AlphaFoldDB" id="A0A069P439"/>
<reference evidence="10 11" key="2">
    <citation type="submission" date="2014-03" db="EMBL/GenBank/DDBJ databases">
        <title>Draft Genome Sequences of Four Burkholderia Strains.</title>
        <authorList>
            <person name="Liu X.Y."/>
            <person name="Li C.X."/>
            <person name="Xu J.H."/>
        </authorList>
    </citation>
    <scope>NUCLEOTIDE SEQUENCE [LARGE SCALE GENOMIC DNA]</scope>
    <source>
        <strain evidence="10 11">R27</strain>
    </source>
</reference>
<dbReference type="FunFam" id="3.20.20.70:FF:000029">
    <property type="entry name" value="L-lactate dehydrogenase"/>
    <property type="match status" value="1"/>
</dbReference>
<dbReference type="PROSITE" id="PS00557">
    <property type="entry name" value="FMN_HYDROXY_ACID_DH_1"/>
    <property type="match status" value="1"/>
</dbReference>
<dbReference type="OrthoDB" id="9770452at2"/>
<dbReference type="Gene3D" id="3.20.20.70">
    <property type="entry name" value="Aldolase class I"/>
    <property type="match status" value="1"/>
</dbReference>
<comment type="caution">
    <text evidence="10">The sequence shown here is derived from an EMBL/GenBank/DDBJ whole genome shotgun (WGS) entry which is preliminary data.</text>
</comment>
<reference evidence="12" key="3">
    <citation type="journal article" date="2019" name="Int. J. Syst. Evol. Microbiol.">
        <title>The Global Catalogue of Microorganisms (GCM) 10K type strain sequencing project: providing services to taxonomists for standard genome sequencing and annotation.</title>
        <authorList>
            <consortium name="The Broad Institute Genomics Platform"/>
            <consortium name="The Broad Institute Genome Sequencing Center for Infectious Disease"/>
            <person name="Wu L."/>
            <person name="Ma J."/>
        </authorList>
    </citation>
    <scope>NUCLEOTIDE SEQUENCE [LARGE SCALE GENOMIC DNA]</scope>
    <source>
        <strain evidence="12">CGMCC 1.11013</strain>
    </source>
</reference>
<dbReference type="InterPro" id="IPR013785">
    <property type="entry name" value="Aldolase_TIM"/>
</dbReference>
<organism evidence="10 11">
    <name type="scientific">Caballeronia grimmiae</name>
    <dbReference type="NCBI Taxonomy" id="1071679"/>
    <lineage>
        <taxon>Bacteria</taxon>
        <taxon>Pseudomonadati</taxon>
        <taxon>Pseudomonadota</taxon>
        <taxon>Betaproteobacteria</taxon>
        <taxon>Burkholderiales</taxon>
        <taxon>Burkholderiaceae</taxon>
        <taxon>Caballeronia</taxon>
    </lineage>
</organism>
<dbReference type="InterPro" id="IPR000262">
    <property type="entry name" value="FMN-dep_DH"/>
</dbReference>
<feature type="binding site" evidence="7">
    <location>
        <position position="285"/>
    </location>
    <ligand>
        <name>FMN</name>
        <dbReference type="ChEBI" id="CHEBI:58210"/>
    </ligand>
</feature>
<dbReference type="EMBL" id="JFHE01000007">
    <property type="protein sequence ID" value="KDR35368.1"/>
    <property type="molecule type" value="Genomic_DNA"/>
</dbReference>
<feature type="active site" description="Proton acceptor" evidence="6">
    <location>
        <position position="287"/>
    </location>
</feature>
<dbReference type="STRING" id="1071679.BG57_29525"/>
<feature type="binding site" evidence="7">
    <location>
        <position position="287"/>
    </location>
    <ligand>
        <name>glyoxylate</name>
        <dbReference type="ChEBI" id="CHEBI:36655"/>
    </ligand>
</feature>
<dbReference type="GO" id="GO:0010181">
    <property type="term" value="F:FMN binding"/>
    <property type="evidence" value="ECO:0007669"/>
    <property type="project" value="InterPro"/>
</dbReference>
<dbReference type="Proteomes" id="UP000597138">
    <property type="component" value="Unassembled WGS sequence"/>
</dbReference>
<feature type="binding site" evidence="7">
    <location>
        <position position="140"/>
    </location>
    <ligand>
        <name>glyoxylate</name>
        <dbReference type="ChEBI" id="CHEBI:36655"/>
    </ligand>
</feature>
<dbReference type="Pfam" id="PF01070">
    <property type="entry name" value="FMN_dh"/>
    <property type="match status" value="1"/>
</dbReference>
<comment type="cofactor">
    <cofactor evidence="1">
        <name>FMN</name>
        <dbReference type="ChEBI" id="CHEBI:58210"/>
    </cofactor>
</comment>
<feature type="binding site" evidence="7">
    <location>
        <position position="175"/>
    </location>
    <ligand>
        <name>glyoxylate</name>
        <dbReference type="ChEBI" id="CHEBI:36655"/>
    </ligand>
</feature>
<evidence type="ECO:0000256" key="2">
    <source>
        <dbReference type="ARBA" id="ARBA00022630"/>
    </source>
</evidence>
<dbReference type="RefSeq" id="WP_035962857.1">
    <property type="nucleotide sequence ID" value="NZ_BMEG01000008.1"/>
</dbReference>
<gene>
    <name evidence="10" type="ORF">BG57_29525</name>
    <name evidence="9" type="ORF">GCM10010985_44080</name>
</gene>
<keyword evidence="3 7" id="KW-0288">FMN</keyword>
<feature type="domain" description="FMN hydroxy acid dehydrogenase" evidence="8">
    <location>
        <begin position="9"/>
        <end position="392"/>
    </location>
</feature>
<evidence type="ECO:0000313" key="10">
    <source>
        <dbReference type="EMBL" id="KDR35368.1"/>
    </source>
</evidence>
<feature type="binding site" evidence="7">
    <location>
        <position position="166"/>
    </location>
    <ligand>
        <name>FMN</name>
        <dbReference type="ChEBI" id="CHEBI:58210"/>
    </ligand>
</feature>
<dbReference type="InterPro" id="IPR012133">
    <property type="entry name" value="Alpha-hydoxy_acid_DH_FMN"/>
</dbReference>
<dbReference type="PIRSF" id="PIRSF000138">
    <property type="entry name" value="Al-hdrx_acd_dh"/>
    <property type="match status" value="1"/>
</dbReference>
<feature type="binding site" evidence="7">
    <location>
        <position position="117"/>
    </location>
    <ligand>
        <name>FMN</name>
        <dbReference type="ChEBI" id="CHEBI:58210"/>
    </ligand>
</feature>
<dbReference type="GO" id="GO:0004459">
    <property type="term" value="F:L-lactate dehydrogenase (NAD+) activity"/>
    <property type="evidence" value="ECO:0007669"/>
    <property type="project" value="TreeGrafter"/>
</dbReference>
<protein>
    <submittedName>
        <fullName evidence="10">2-hydroxy-acid oxidase</fullName>
    </submittedName>
    <submittedName>
        <fullName evidence="9">Lactate dehydrogenase</fullName>
    </submittedName>
</protein>
<dbReference type="GO" id="GO:0005886">
    <property type="term" value="C:plasma membrane"/>
    <property type="evidence" value="ECO:0007669"/>
    <property type="project" value="TreeGrafter"/>
</dbReference>
<dbReference type="PANTHER" id="PTHR10578:SF107">
    <property type="entry name" value="2-HYDROXYACID OXIDASE 1"/>
    <property type="match status" value="1"/>
</dbReference>
<dbReference type="GO" id="GO:0009060">
    <property type="term" value="P:aerobic respiration"/>
    <property type="evidence" value="ECO:0007669"/>
    <property type="project" value="TreeGrafter"/>
</dbReference>
<dbReference type="PANTHER" id="PTHR10578">
    <property type="entry name" value="S -2-HYDROXY-ACID OXIDASE-RELATED"/>
    <property type="match status" value="1"/>
</dbReference>
<feature type="binding site" evidence="7">
    <location>
        <position position="35"/>
    </location>
    <ligand>
        <name>glyoxylate</name>
        <dbReference type="ChEBI" id="CHEBI:36655"/>
    </ligand>
</feature>
<evidence type="ECO:0000256" key="7">
    <source>
        <dbReference type="PIRSR" id="PIRSR000138-2"/>
    </source>
</evidence>
<evidence type="ECO:0000256" key="5">
    <source>
        <dbReference type="ARBA" id="ARBA00024042"/>
    </source>
</evidence>
<feature type="binding site" evidence="7">
    <location>
        <position position="263"/>
    </location>
    <ligand>
        <name>glyoxylate</name>
        <dbReference type="ChEBI" id="CHEBI:36655"/>
    </ligand>
</feature>
<feature type="binding site" evidence="7">
    <location>
        <begin position="341"/>
        <end position="342"/>
    </location>
    <ligand>
        <name>FMN</name>
        <dbReference type="ChEBI" id="CHEBI:58210"/>
    </ligand>
</feature>
<feature type="binding site" evidence="7">
    <location>
        <position position="138"/>
    </location>
    <ligand>
        <name>FMN</name>
        <dbReference type="ChEBI" id="CHEBI:58210"/>
    </ligand>
</feature>
<accession>A0A069P439</accession>